<proteinExistence type="predicted"/>
<dbReference type="EMBL" id="BK015987">
    <property type="protein sequence ID" value="DAF88522.1"/>
    <property type="molecule type" value="Genomic_DNA"/>
</dbReference>
<organism evidence="2">
    <name type="scientific">Siphoviridae sp. ctDCt3</name>
    <dbReference type="NCBI Taxonomy" id="2825385"/>
    <lineage>
        <taxon>Viruses</taxon>
        <taxon>Duplodnaviria</taxon>
        <taxon>Heunggongvirae</taxon>
        <taxon>Uroviricota</taxon>
        <taxon>Caudoviricetes</taxon>
    </lineage>
</organism>
<evidence type="ECO:0000313" key="2">
    <source>
        <dbReference type="EMBL" id="DAF88522.1"/>
    </source>
</evidence>
<name>A0A8S5U266_9CAUD</name>
<evidence type="ECO:0000256" key="1">
    <source>
        <dbReference type="SAM" id="MobiDB-lite"/>
    </source>
</evidence>
<accession>A0A8S5U266</accession>
<sequence>MSPNSPTASRSRACSRRSWSHPTTRSTASACFVW</sequence>
<protein>
    <submittedName>
        <fullName evidence="2">Uncharacterized protein</fullName>
    </submittedName>
</protein>
<feature type="compositionally biased region" description="Polar residues" evidence="1">
    <location>
        <begin position="20"/>
        <end position="34"/>
    </location>
</feature>
<reference evidence="2" key="1">
    <citation type="journal article" date="2021" name="Proc. Natl. Acad. Sci. U.S.A.">
        <title>A Catalog of Tens of Thousands of Viruses from Human Metagenomes Reveals Hidden Associations with Chronic Diseases.</title>
        <authorList>
            <person name="Tisza M.J."/>
            <person name="Buck C.B."/>
        </authorList>
    </citation>
    <scope>NUCLEOTIDE SEQUENCE</scope>
    <source>
        <strain evidence="2">CtDCt3</strain>
    </source>
</reference>
<feature type="region of interest" description="Disordered" evidence="1">
    <location>
        <begin position="1"/>
        <end position="34"/>
    </location>
</feature>